<evidence type="ECO:0000256" key="6">
    <source>
        <dbReference type="ARBA" id="ARBA00022741"/>
    </source>
</evidence>
<dbReference type="RefSeq" id="WP_104724812.1">
    <property type="nucleotide sequence ID" value="NZ_FZNE01000008.1"/>
</dbReference>
<dbReference type="Gene3D" id="3.30.460.10">
    <property type="entry name" value="Beta Polymerase, domain 2"/>
    <property type="match status" value="1"/>
</dbReference>
<name>A0A3D8ISI6_9HELI</name>
<keyword evidence="14" id="KW-1185">Reference proteome</keyword>
<protein>
    <submittedName>
        <fullName evidence="13">CCA tRNA nucleotidyltransferase</fullName>
    </submittedName>
</protein>
<dbReference type="Pfam" id="PF12627">
    <property type="entry name" value="PolyA_pol_RNAbd"/>
    <property type="match status" value="1"/>
</dbReference>
<evidence type="ECO:0000259" key="11">
    <source>
        <dbReference type="Pfam" id="PF12627"/>
    </source>
</evidence>
<sequence length="377" mass="44046">MKEIIPSDVLQILQTLQSYNFTSYLVGGCVRDYLLGFSPKDWDICTPASPEKILEIFPEGLTFGKKYGTIGIKTPIGIVQITTFRTESHYQDFRHPQVNFCTNLFEDLKRRDFTINAMAYNPQEGLIDYFEGQNDLANQTLRCIGESKERFQEDALRLLRLIRFSSKFDLNPHPDTLQGALNSIPLLSYISKERIRDELLEIFHTSFWGKYFQTYRLIYSYVLPELSKPFKHKIPNLSILFSYIFQKQEDLKALQRLKIDKITSKRTAILFAHKYTKIEPDKIKIKFMLNKMGYDNFCALLELQKLMDRNIKEIYKILQNIMIADECFLLKDLKINGNDLIALGYKKEKIGEILEKLLHQVIKGETPNEKQALLSYC</sequence>
<dbReference type="GO" id="GO:0000049">
    <property type="term" value="F:tRNA binding"/>
    <property type="evidence" value="ECO:0007669"/>
    <property type="project" value="TreeGrafter"/>
</dbReference>
<proteinExistence type="inferred from homology"/>
<accession>A0A3D8ISI6</accession>
<evidence type="ECO:0000256" key="8">
    <source>
        <dbReference type="ARBA" id="ARBA00022884"/>
    </source>
</evidence>
<evidence type="ECO:0000313" key="13">
    <source>
        <dbReference type="EMBL" id="RDU68162.1"/>
    </source>
</evidence>
<dbReference type="SUPFAM" id="SSF81891">
    <property type="entry name" value="Poly A polymerase C-terminal region-like"/>
    <property type="match status" value="1"/>
</dbReference>
<dbReference type="Proteomes" id="UP000257067">
    <property type="component" value="Unassembled WGS sequence"/>
</dbReference>
<dbReference type="PANTHER" id="PTHR46173:SF1">
    <property type="entry name" value="CCA TRNA NUCLEOTIDYLTRANSFERASE 1, MITOCHONDRIAL"/>
    <property type="match status" value="1"/>
</dbReference>
<dbReference type="InterPro" id="IPR050264">
    <property type="entry name" value="Bact_CCA-adding_enz_type3_sf"/>
</dbReference>
<evidence type="ECO:0000256" key="9">
    <source>
        <dbReference type="RuleBase" id="RU003953"/>
    </source>
</evidence>
<dbReference type="InterPro" id="IPR032810">
    <property type="entry name" value="CCA-adding_enz_C"/>
</dbReference>
<evidence type="ECO:0000256" key="7">
    <source>
        <dbReference type="ARBA" id="ARBA00022842"/>
    </source>
</evidence>
<keyword evidence="7" id="KW-0460">Magnesium</keyword>
<dbReference type="InterPro" id="IPR032828">
    <property type="entry name" value="PolyA_RNA-bd"/>
</dbReference>
<dbReference type="AlphaFoldDB" id="A0A3D8ISI6"/>
<comment type="cofactor">
    <cofactor evidence="1">
        <name>Mg(2+)</name>
        <dbReference type="ChEBI" id="CHEBI:18420"/>
    </cofactor>
</comment>
<evidence type="ECO:0000313" key="14">
    <source>
        <dbReference type="Proteomes" id="UP000257067"/>
    </source>
</evidence>
<keyword evidence="4" id="KW-0548">Nucleotidyltransferase</keyword>
<dbReference type="Gene3D" id="1.10.3090.10">
    <property type="entry name" value="cca-adding enzyme, domain 2"/>
    <property type="match status" value="1"/>
</dbReference>
<feature type="domain" description="Poly A polymerase head" evidence="10">
    <location>
        <begin position="24"/>
        <end position="142"/>
    </location>
</feature>
<keyword evidence="6" id="KW-0547">Nucleotide-binding</keyword>
<keyword evidence="3" id="KW-0819">tRNA processing</keyword>
<comment type="caution">
    <text evidence="13">The sequence shown here is derived from an EMBL/GenBank/DDBJ whole genome shotgun (WGS) entry which is preliminary data.</text>
</comment>
<comment type="similarity">
    <text evidence="9">Belongs to the tRNA nucleotidyltransferase/poly(A) polymerase family.</text>
</comment>
<feature type="domain" description="CCA-adding enzyme C-terminal" evidence="12">
    <location>
        <begin position="243"/>
        <end position="375"/>
    </location>
</feature>
<gene>
    <name evidence="13" type="ORF">CQA62_06525</name>
</gene>
<keyword evidence="5" id="KW-0479">Metal-binding</keyword>
<keyword evidence="8 9" id="KW-0694">RNA-binding</keyword>
<dbReference type="Gene3D" id="1.10.246.80">
    <property type="match status" value="1"/>
</dbReference>
<dbReference type="PROSITE" id="PS51257">
    <property type="entry name" value="PROKAR_LIPOPROTEIN"/>
    <property type="match status" value="1"/>
</dbReference>
<organism evidence="13 14">
    <name type="scientific">Helicobacter cholecystus</name>
    <dbReference type="NCBI Taxonomy" id="45498"/>
    <lineage>
        <taxon>Bacteria</taxon>
        <taxon>Pseudomonadati</taxon>
        <taxon>Campylobacterota</taxon>
        <taxon>Epsilonproteobacteria</taxon>
        <taxon>Campylobacterales</taxon>
        <taxon>Helicobacteraceae</taxon>
        <taxon>Helicobacter</taxon>
    </lineage>
</organism>
<dbReference type="SUPFAM" id="SSF81301">
    <property type="entry name" value="Nucleotidyltransferase"/>
    <property type="match status" value="1"/>
</dbReference>
<dbReference type="GO" id="GO:0000166">
    <property type="term" value="F:nucleotide binding"/>
    <property type="evidence" value="ECO:0007669"/>
    <property type="project" value="UniProtKB-KW"/>
</dbReference>
<dbReference type="InterPro" id="IPR043519">
    <property type="entry name" value="NT_sf"/>
</dbReference>
<dbReference type="PANTHER" id="PTHR46173">
    <property type="entry name" value="CCA TRNA NUCLEOTIDYLTRANSFERASE 1, MITOCHONDRIAL"/>
    <property type="match status" value="1"/>
</dbReference>
<keyword evidence="2 9" id="KW-0808">Transferase</keyword>
<dbReference type="InterPro" id="IPR002646">
    <property type="entry name" value="PolA_pol_head_dom"/>
</dbReference>
<dbReference type="Pfam" id="PF13735">
    <property type="entry name" value="tRNA_NucTran2_2"/>
    <property type="match status" value="1"/>
</dbReference>
<dbReference type="GO" id="GO:0008033">
    <property type="term" value="P:tRNA processing"/>
    <property type="evidence" value="ECO:0007669"/>
    <property type="project" value="UniProtKB-KW"/>
</dbReference>
<feature type="domain" description="tRNA nucleotidyltransferase/poly(A) polymerase RNA and SrmB- binding" evidence="11">
    <location>
        <begin position="171"/>
        <end position="226"/>
    </location>
</feature>
<dbReference type="Pfam" id="PF01743">
    <property type="entry name" value="PolyA_pol"/>
    <property type="match status" value="1"/>
</dbReference>
<evidence type="ECO:0000259" key="10">
    <source>
        <dbReference type="Pfam" id="PF01743"/>
    </source>
</evidence>
<evidence type="ECO:0000256" key="2">
    <source>
        <dbReference type="ARBA" id="ARBA00022679"/>
    </source>
</evidence>
<evidence type="ECO:0000259" key="12">
    <source>
        <dbReference type="Pfam" id="PF13735"/>
    </source>
</evidence>
<dbReference type="OrthoDB" id="9805698at2"/>
<dbReference type="EMBL" id="NXLU01000011">
    <property type="protein sequence ID" value="RDU68162.1"/>
    <property type="molecule type" value="Genomic_DNA"/>
</dbReference>
<dbReference type="CDD" id="cd05398">
    <property type="entry name" value="NT_ClassII-CCAase"/>
    <property type="match status" value="1"/>
</dbReference>
<evidence type="ECO:0000256" key="5">
    <source>
        <dbReference type="ARBA" id="ARBA00022723"/>
    </source>
</evidence>
<reference evidence="13 14" key="1">
    <citation type="submission" date="2018-04" db="EMBL/GenBank/DDBJ databases">
        <title>Novel Campyloabacter and Helicobacter Species and Strains.</title>
        <authorList>
            <person name="Mannion A.J."/>
            <person name="Shen Z."/>
            <person name="Fox J.G."/>
        </authorList>
    </citation>
    <scope>NUCLEOTIDE SEQUENCE [LARGE SCALE GENOMIC DNA]</scope>
    <source>
        <strain evidence="13 14">ATCC 700242</strain>
    </source>
</reference>
<dbReference type="GO" id="GO:0046872">
    <property type="term" value="F:metal ion binding"/>
    <property type="evidence" value="ECO:0007669"/>
    <property type="project" value="UniProtKB-KW"/>
</dbReference>
<evidence type="ECO:0000256" key="3">
    <source>
        <dbReference type="ARBA" id="ARBA00022694"/>
    </source>
</evidence>
<dbReference type="GO" id="GO:0016779">
    <property type="term" value="F:nucleotidyltransferase activity"/>
    <property type="evidence" value="ECO:0007669"/>
    <property type="project" value="UniProtKB-KW"/>
</dbReference>
<evidence type="ECO:0000256" key="4">
    <source>
        <dbReference type="ARBA" id="ARBA00022695"/>
    </source>
</evidence>
<evidence type="ECO:0000256" key="1">
    <source>
        <dbReference type="ARBA" id="ARBA00001946"/>
    </source>
</evidence>